<feature type="domain" description="Phospholipase D N-terminal" evidence="4">
    <location>
        <begin position="33"/>
        <end position="122"/>
    </location>
</feature>
<dbReference type="Pfam" id="PF09423">
    <property type="entry name" value="PhoD"/>
    <property type="match status" value="1"/>
</dbReference>
<keyword evidence="6" id="KW-1185">Reference proteome</keyword>
<dbReference type="InterPro" id="IPR052900">
    <property type="entry name" value="Phospholipid_Metab_Enz"/>
</dbReference>
<dbReference type="CDD" id="cd07389">
    <property type="entry name" value="MPP_PhoD"/>
    <property type="match status" value="1"/>
</dbReference>
<feature type="domain" description="PhoD-like phosphatase metallophosphatase" evidence="3">
    <location>
        <begin position="133"/>
        <end position="515"/>
    </location>
</feature>
<dbReference type="Pfam" id="PF16655">
    <property type="entry name" value="PhoD_N"/>
    <property type="match status" value="1"/>
</dbReference>
<dbReference type="Gene3D" id="2.60.40.380">
    <property type="entry name" value="Purple acid phosphatase-like, N-terminal"/>
    <property type="match status" value="1"/>
</dbReference>
<dbReference type="Gene3D" id="3.60.21.70">
    <property type="entry name" value="PhoD-like phosphatase"/>
    <property type="match status" value="1"/>
</dbReference>
<organism evidence="5 6">
    <name type="scientific">Sphingomonas guangdongensis</name>
    <dbReference type="NCBI Taxonomy" id="1141890"/>
    <lineage>
        <taxon>Bacteria</taxon>
        <taxon>Pseudomonadati</taxon>
        <taxon>Pseudomonadota</taxon>
        <taxon>Alphaproteobacteria</taxon>
        <taxon>Sphingomonadales</taxon>
        <taxon>Sphingomonadaceae</taxon>
        <taxon>Sphingomonas</taxon>
    </lineage>
</organism>
<dbReference type="PANTHER" id="PTHR43606:SF2">
    <property type="entry name" value="ALKALINE PHOSPHATASE FAMILY PROTEIN (AFU_ORTHOLOGUE AFUA_5G03860)"/>
    <property type="match status" value="1"/>
</dbReference>
<evidence type="ECO:0000313" key="5">
    <source>
        <dbReference type="EMBL" id="SOB87268.1"/>
    </source>
</evidence>
<name>A0A285R0H4_9SPHN</name>
<gene>
    <name evidence="5" type="ORF">SAMN06297144_2395</name>
</gene>
<dbReference type="InterPro" id="IPR006311">
    <property type="entry name" value="TAT_signal"/>
</dbReference>
<dbReference type="PANTHER" id="PTHR43606">
    <property type="entry name" value="PHOSPHATASE, PUTATIVE (AFU_ORTHOLOGUE AFUA_6G08710)-RELATED"/>
    <property type="match status" value="1"/>
</dbReference>
<evidence type="ECO:0000256" key="1">
    <source>
        <dbReference type="SAM" id="MobiDB-lite"/>
    </source>
</evidence>
<dbReference type="InterPro" id="IPR032093">
    <property type="entry name" value="PhoD_N"/>
</dbReference>
<dbReference type="SUPFAM" id="SSF56300">
    <property type="entry name" value="Metallo-dependent phosphatases"/>
    <property type="match status" value="1"/>
</dbReference>
<accession>A0A285R0H4</accession>
<feature type="chain" id="PRO_5013375383" evidence="2">
    <location>
        <begin position="23"/>
        <end position="546"/>
    </location>
</feature>
<evidence type="ECO:0000259" key="3">
    <source>
        <dbReference type="Pfam" id="PF09423"/>
    </source>
</evidence>
<dbReference type="AlphaFoldDB" id="A0A285R0H4"/>
<reference evidence="5 6" key="1">
    <citation type="submission" date="2017-07" db="EMBL/GenBank/DDBJ databases">
        <authorList>
            <person name="Sun Z.S."/>
            <person name="Albrecht U."/>
            <person name="Echele G."/>
            <person name="Lee C.C."/>
        </authorList>
    </citation>
    <scope>NUCLEOTIDE SEQUENCE [LARGE SCALE GENOMIC DNA]</scope>
    <source>
        <strain evidence="5 6">CGMCC 1.12672</strain>
    </source>
</reference>
<evidence type="ECO:0000256" key="2">
    <source>
        <dbReference type="SAM" id="SignalP"/>
    </source>
</evidence>
<feature type="signal peptide" evidence="2">
    <location>
        <begin position="1"/>
        <end position="22"/>
    </location>
</feature>
<evidence type="ECO:0000259" key="4">
    <source>
        <dbReference type="Pfam" id="PF16655"/>
    </source>
</evidence>
<dbReference type="InterPro" id="IPR038607">
    <property type="entry name" value="PhoD-like_sf"/>
</dbReference>
<protein>
    <submittedName>
        <fullName evidence="5">Alkaline phosphatase D</fullName>
    </submittedName>
</protein>
<dbReference type="InterPro" id="IPR029052">
    <property type="entry name" value="Metallo-depent_PP-like"/>
</dbReference>
<dbReference type="Proteomes" id="UP000219494">
    <property type="component" value="Unassembled WGS sequence"/>
</dbReference>
<dbReference type="EMBL" id="OBMI01000002">
    <property type="protein sequence ID" value="SOB87268.1"/>
    <property type="molecule type" value="Genomic_DNA"/>
</dbReference>
<sequence length="546" mass="59376">MRVSRRSALALIGAGAAVPAGAQVATGTPTFAHGVASGDPTTRGAVLWTRVTPPAGSDAAIPVRWSVTERGSDKVIERGTTEARSARDFTVKVEPRRLQPGREYRYWFEAAGVRSPEGRVRTLPAGATPDLVLAVASCQLYPGGLFNAYEAIAKLDRLDAIVHLGDYIYEYGREGYGSETAQKLGREVEPPHEIVSLADYRTRHAQYKRDPDLQAAHARAAMIAVWDDHETTNDSSREGAQNHQPESEGDWAKRKAAAMQAYFEWMPIRDPRPGQPWEAINRSFDFGDLATLTMVETRLLARSEQAAFKGETPDAAAFAATLAERNREDRELLGADQARWLEAELARSVKAGRKWQVLGNQVVMARVPGPILDRLLPPEQVAQLGGLPTPLRARLESAQAGFKAGLPFNLDSWDGYPAARERLYASFRRAGAHPLVLSGDSHAFWVNQPADASGAVVASEFGTSAISSPSVGDSLPALPLGKLLEAAGDEVLFCDQRAKGFVLLTLTADRATADYRAVSTIMAKPYEVASIARYEVPAAERRLQRL</sequence>
<feature type="region of interest" description="Disordered" evidence="1">
    <location>
        <begin position="229"/>
        <end position="253"/>
    </location>
</feature>
<keyword evidence="2" id="KW-0732">Signal</keyword>
<dbReference type="InterPro" id="IPR018946">
    <property type="entry name" value="PhoD-like_MPP"/>
</dbReference>
<dbReference type="RefSeq" id="WP_097064174.1">
    <property type="nucleotide sequence ID" value="NZ_OBMI01000002.1"/>
</dbReference>
<proteinExistence type="predicted"/>
<dbReference type="PROSITE" id="PS51318">
    <property type="entry name" value="TAT"/>
    <property type="match status" value="1"/>
</dbReference>
<evidence type="ECO:0000313" key="6">
    <source>
        <dbReference type="Proteomes" id="UP000219494"/>
    </source>
</evidence>
<dbReference type="OrthoDB" id="327733at2"/>